<proteinExistence type="inferred from homology"/>
<evidence type="ECO:0000256" key="5">
    <source>
        <dbReference type="ARBA" id="ARBA00019045"/>
    </source>
</evidence>
<dbReference type="GO" id="GO:0102276">
    <property type="term" value="F:2-oxoglutarate oxygenase/decarboxylase (ethylene-forming) activity"/>
    <property type="evidence" value="ECO:0007669"/>
    <property type="project" value="UniProtKB-EC"/>
</dbReference>
<dbReference type="PROSITE" id="PS51471">
    <property type="entry name" value="FE2OG_OXY"/>
    <property type="match status" value="1"/>
</dbReference>
<dbReference type="AlphaFoldDB" id="A0A1I1R0X3"/>
<accession>A0A1I1R0X3</accession>
<dbReference type="Pfam" id="PF03171">
    <property type="entry name" value="2OG-FeII_Oxy"/>
    <property type="match status" value="1"/>
</dbReference>
<evidence type="ECO:0000256" key="9">
    <source>
        <dbReference type="ARBA" id="ARBA00047725"/>
    </source>
</evidence>
<reference evidence="14 15" key="1">
    <citation type="submission" date="2016-10" db="EMBL/GenBank/DDBJ databases">
        <authorList>
            <person name="de Groot N.N."/>
        </authorList>
    </citation>
    <scope>NUCLEOTIDE SEQUENCE [LARGE SCALE GENOMIC DNA]</scope>
    <source>
        <strain evidence="14 15">DSM 19548</strain>
    </source>
</reference>
<keyword evidence="15" id="KW-1185">Reference proteome</keyword>
<sequence length="298" mass="32572">MIPVLDWRRFSRGTDRAGFVRDLGAACRGPGVFLLTDHGIDAALTDAVFTRAGQLFELTEAEKRTLHVPSRPRDRGWIKLGTESLGPDNQRPDRKEAFGIGPEAPGGAPQARWGTPYRGTNLWPDLPDFRETMLRYFHAAQTLALALHHAVAADLGLPDDWFDRRFRRPDATLRLFRYPAGTAAEGDMATGPHRDAGTLTLLLADGDAGVQVLSDGDDGWIDVPNRPGAIIVNVGDRLSDWSGGRYASPTHRMLPPKRDCKSVAFFLLPEEVAASDSGKAAPASMAWAENAVQRRARA</sequence>
<dbReference type="EMBL" id="FOLG01000023">
    <property type="protein sequence ID" value="SFD25183.1"/>
    <property type="molecule type" value="Genomic_DNA"/>
</dbReference>
<dbReference type="InterPro" id="IPR050231">
    <property type="entry name" value="Iron_ascorbate_oxido_reductase"/>
</dbReference>
<evidence type="ECO:0000256" key="6">
    <source>
        <dbReference type="ARBA" id="ARBA00022666"/>
    </source>
</evidence>
<dbReference type="EC" id="1.13.12.19" evidence="4"/>
<evidence type="ECO:0000256" key="8">
    <source>
        <dbReference type="ARBA" id="ARBA00031282"/>
    </source>
</evidence>
<evidence type="ECO:0000256" key="3">
    <source>
        <dbReference type="ARBA" id="ARBA00012293"/>
    </source>
</evidence>
<comment type="catalytic activity">
    <reaction evidence="9">
        <text>2-oxoglutarate + O2 + 2 H(+) = ethene + 3 CO2 + H2O</text>
        <dbReference type="Rhea" id="RHEA:31523"/>
        <dbReference type="ChEBI" id="CHEBI:15377"/>
        <dbReference type="ChEBI" id="CHEBI:15378"/>
        <dbReference type="ChEBI" id="CHEBI:15379"/>
        <dbReference type="ChEBI" id="CHEBI:16526"/>
        <dbReference type="ChEBI" id="CHEBI:16810"/>
        <dbReference type="ChEBI" id="CHEBI:18153"/>
        <dbReference type="EC" id="1.13.12.19"/>
    </reaction>
</comment>
<evidence type="ECO:0000256" key="4">
    <source>
        <dbReference type="ARBA" id="ARBA00012531"/>
    </source>
</evidence>
<dbReference type="SUPFAM" id="SSF51197">
    <property type="entry name" value="Clavaminate synthase-like"/>
    <property type="match status" value="1"/>
</dbReference>
<organism evidence="14 15">
    <name type="scientific">Tropicimonas isoalkanivorans</name>
    <dbReference type="NCBI Taxonomy" id="441112"/>
    <lineage>
        <taxon>Bacteria</taxon>
        <taxon>Pseudomonadati</taxon>
        <taxon>Pseudomonadota</taxon>
        <taxon>Alphaproteobacteria</taxon>
        <taxon>Rhodobacterales</taxon>
        <taxon>Roseobacteraceae</taxon>
        <taxon>Tropicimonas</taxon>
    </lineage>
</organism>
<dbReference type="RefSeq" id="WP_177208455.1">
    <property type="nucleotide sequence ID" value="NZ_FOLG01000023.1"/>
</dbReference>
<evidence type="ECO:0000259" key="13">
    <source>
        <dbReference type="PROSITE" id="PS51471"/>
    </source>
</evidence>
<feature type="domain" description="Fe2OG dioxygenase" evidence="13">
    <location>
        <begin position="168"/>
        <end position="269"/>
    </location>
</feature>
<name>A0A1I1R0X3_9RHOB</name>
<comment type="catalytic activity">
    <reaction evidence="10">
        <text>L-arginine + 2-oxoglutarate + O2 = guanidine + L-glutamate 5-semialdehyde + succinate + CO2</text>
        <dbReference type="Rhea" id="RHEA:31535"/>
        <dbReference type="ChEBI" id="CHEBI:15379"/>
        <dbReference type="ChEBI" id="CHEBI:16526"/>
        <dbReference type="ChEBI" id="CHEBI:16810"/>
        <dbReference type="ChEBI" id="CHEBI:30031"/>
        <dbReference type="ChEBI" id="CHEBI:30087"/>
        <dbReference type="ChEBI" id="CHEBI:32682"/>
        <dbReference type="ChEBI" id="CHEBI:58066"/>
        <dbReference type="EC" id="1.14.20.7"/>
    </reaction>
</comment>
<comment type="similarity">
    <text evidence="11">Belongs to the iron/ascorbate-dependent oxidoreductase family.</text>
</comment>
<keyword evidence="11" id="KW-0560">Oxidoreductase</keyword>
<dbReference type="InterPro" id="IPR005123">
    <property type="entry name" value="Oxoglu/Fe-dep_dioxygenase_dom"/>
</dbReference>
<dbReference type="Gene3D" id="2.60.120.330">
    <property type="entry name" value="B-lactam Antibiotic, Isopenicillin N Synthase, Chain"/>
    <property type="match status" value="1"/>
</dbReference>
<evidence type="ECO:0000313" key="14">
    <source>
        <dbReference type="EMBL" id="SFD25183.1"/>
    </source>
</evidence>
<comment type="cofactor">
    <cofactor evidence="1">
        <name>Fe(2+)</name>
        <dbReference type="ChEBI" id="CHEBI:29033"/>
    </cofactor>
</comment>
<dbReference type="InterPro" id="IPR027443">
    <property type="entry name" value="IPNS-like_sf"/>
</dbReference>
<dbReference type="InterPro" id="IPR044861">
    <property type="entry name" value="IPNS-like_FE2OG_OXY"/>
</dbReference>
<dbReference type="GO" id="GO:0046872">
    <property type="term" value="F:metal ion binding"/>
    <property type="evidence" value="ECO:0007669"/>
    <property type="project" value="UniProtKB-KW"/>
</dbReference>
<evidence type="ECO:0000256" key="2">
    <source>
        <dbReference type="ARBA" id="ARBA00004767"/>
    </source>
</evidence>
<gene>
    <name evidence="14" type="ORF">SAMN04488094_12334</name>
</gene>
<dbReference type="GO" id="GO:0009693">
    <property type="term" value="P:ethylene biosynthetic process"/>
    <property type="evidence" value="ECO:0007669"/>
    <property type="project" value="UniProtKB-KW"/>
</dbReference>
<comment type="pathway">
    <text evidence="2">Alkene biosynthesis; ethylene biosynthesis via 2-oxoglutarate.</text>
</comment>
<keyword evidence="6" id="KW-0266">Ethylene biosynthesis</keyword>
<evidence type="ECO:0000256" key="10">
    <source>
        <dbReference type="ARBA" id="ARBA00049359"/>
    </source>
</evidence>
<keyword evidence="11" id="KW-0479">Metal-binding</keyword>
<dbReference type="Pfam" id="PF14226">
    <property type="entry name" value="DIOX_N"/>
    <property type="match status" value="1"/>
</dbReference>
<dbReference type="InterPro" id="IPR026992">
    <property type="entry name" value="DIOX_N"/>
</dbReference>
<dbReference type="PRINTS" id="PR00682">
    <property type="entry name" value="IPNSYNTHASE"/>
</dbReference>
<evidence type="ECO:0000256" key="12">
    <source>
        <dbReference type="SAM" id="MobiDB-lite"/>
    </source>
</evidence>
<evidence type="ECO:0000313" key="15">
    <source>
        <dbReference type="Proteomes" id="UP000198728"/>
    </source>
</evidence>
<dbReference type="STRING" id="441112.SAMN04488094_12334"/>
<dbReference type="PANTHER" id="PTHR47990">
    <property type="entry name" value="2-OXOGLUTARATE (2OG) AND FE(II)-DEPENDENT OXYGENASE SUPERFAMILY PROTEIN-RELATED"/>
    <property type="match status" value="1"/>
</dbReference>
<evidence type="ECO:0000256" key="11">
    <source>
        <dbReference type="RuleBase" id="RU003682"/>
    </source>
</evidence>
<dbReference type="Proteomes" id="UP000198728">
    <property type="component" value="Unassembled WGS sequence"/>
</dbReference>
<dbReference type="EC" id="1.14.20.7" evidence="3"/>
<protein>
    <recommendedName>
        <fullName evidence="5">2-oxoglutarate-dependent ethylene/succinate-forming enzyme</fullName>
        <ecNumber evidence="4">1.13.12.19</ecNumber>
        <ecNumber evidence="3">1.14.20.7</ecNumber>
    </recommendedName>
    <alternativeName>
        <fullName evidence="7">2-oxoglutarate dioxygenase (ethylene-forming)</fullName>
    </alternativeName>
    <alternativeName>
        <fullName evidence="8">2-oxoglutarate/L-arginine monooxygenase/decarboxylase (succinate-forming)</fullName>
    </alternativeName>
</protein>
<evidence type="ECO:0000256" key="1">
    <source>
        <dbReference type="ARBA" id="ARBA00001954"/>
    </source>
</evidence>
<keyword evidence="11" id="KW-0408">Iron</keyword>
<evidence type="ECO:0000256" key="7">
    <source>
        <dbReference type="ARBA" id="ARBA00031011"/>
    </source>
</evidence>
<feature type="region of interest" description="Disordered" evidence="12">
    <location>
        <begin position="77"/>
        <end position="116"/>
    </location>
</feature>